<dbReference type="Pfam" id="PF00171">
    <property type="entry name" value="Aldedh"/>
    <property type="match status" value="1"/>
</dbReference>
<evidence type="ECO:0000313" key="6">
    <source>
        <dbReference type="Proteomes" id="UP001166291"/>
    </source>
</evidence>
<feature type="domain" description="Aldehyde dehydrogenase" evidence="4">
    <location>
        <begin position="17"/>
        <end position="481"/>
    </location>
</feature>
<evidence type="ECO:0000256" key="3">
    <source>
        <dbReference type="RuleBase" id="RU003345"/>
    </source>
</evidence>
<comment type="caution">
    <text evidence="5">The sequence shown here is derived from an EMBL/GenBank/DDBJ whole genome shotgun (WGS) entry which is preliminary data.</text>
</comment>
<name>A0ABS6VVV2_9GAMM</name>
<dbReference type="EMBL" id="JAHWDQ010000006">
    <property type="protein sequence ID" value="MBW2942482.1"/>
    <property type="molecule type" value="Genomic_DNA"/>
</dbReference>
<accession>A0ABS6VVV2</accession>
<dbReference type="InterPro" id="IPR015590">
    <property type="entry name" value="Aldehyde_DH_dom"/>
</dbReference>
<organism evidence="5 6">
    <name type="scientific">Zhongshania aquimaris</name>
    <dbReference type="NCBI Taxonomy" id="2857107"/>
    <lineage>
        <taxon>Bacteria</taxon>
        <taxon>Pseudomonadati</taxon>
        <taxon>Pseudomonadota</taxon>
        <taxon>Gammaproteobacteria</taxon>
        <taxon>Cellvibrionales</taxon>
        <taxon>Spongiibacteraceae</taxon>
        <taxon>Zhongshania</taxon>
    </lineage>
</organism>
<dbReference type="CDD" id="cd07089">
    <property type="entry name" value="ALDH_CddD-AldA-like"/>
    <property type="match status" value="1"/>
</dbReference>
<proteinExistence type="inferred from homology"/>
<gene>
    <name evidence="5" type="ORF">KXJ70_16920</name>
</gene>
<keyword evidence="6" id="KW-1185">Reference proteome</keyword>
<evidence type="ECO:0000259" key="4">
    <source>
        <dbReference type="Pfam" id="PF00171"/>
    </source>
</evidence>
<dbReference type="Proteomes" id="UP001166291">
    <property type="component" value="Unassembled WGS sequence"/>
</dbReference>
<keyword evidence="3" id="KW-0560">Oxidoreductase</keyword>
<feature type="active site" evidence="2">
    <location>
        <position position="256"/>
    </location>
</feature>
<evidence type="ECO:0000256" key="1">
    <source>
        <dbReference type="ARBA" id="ARBA00009986"/>
    </source>
</evidence>
<dbReference type="InterPro" id="IPR029510">
    <property type="entry name" value="Ald_DH_CS_GLU"/>
</dbReference>
<dbReference type="PROSITE" id="PS00687">
    <property type="entry name" value="ALDEHYDE_DEHYDR_GLU"/>
    <property type="match status" value="1"/>
</dbReference>
<protein>
    <submittedName>
        <fullName evidence="5">Aldehyde dehydrogenase family protein</fullName>
    </submittedName>
</protein>
<evidence type="ECO:0000256" key="2">
    <source>
        <dbReference type="PROSITE-ProRule" id="PRU10007"/>
    </source>
</evidence>
<dbReference type="PANTHER" id="PTHR42804">
    <property type="entry name" value="ALDEHYDE DEHYDROGENASE"/>
    <property type="match status" value="1"/>
</dbReference>
<comment type="similarity">
    <text evidence="1 3">Belongs to the aldehyde dehydrogenase family.</text>
</comment>
<reference evidence="5" key="1">
    <citation type="submission" date="2021-07" db="EMBL/GenBank/DDBJ databases">
        <title>Zhongshania sp. CAU 1632 isolated from seawater.</title>
        <authorList>
            <person name="Kim W."/>
        </authorList>
    </citation>
    <scope>NUCLEOTIDE SEQUENCE</scope>
    <source>
        <strain evidence="5">CAU 1632</strain>
    </source>
</reference>
<evidence type="ECO:0000313" key="5">
    <source>
        <dbReference type="EMBL" id="MBW2942482.1"/>
    </source>
</evidence>
<sequence length="486" mass="51804">MLADANLYINGVVRPASNGKTYDNINPWTAGVIGQAADATPDDVNEAIAAARRAFDDTDWSRNRELRYSLVSKFVELLVANRAKLVEIARLEAGSAIGAAARAQVDGALNGGKDLLECYKQIEWEQDRGVKAEMGSESKRTVFLEPLGVIGAITPWNVPLYVNVGKVVAALLAGCTVVLKPAPDTPMMGSIMGELAVEAGLPAGVFNVITSGEPAMAGEMLSADPRVDVISFTGSTGVGKRIMEASSATLKRVFLELGGKSATIVLDDAPNFAMAVMTTMVVFHAGQGCAYPTRLLVPKSRYDEAIQALQMSYGGFAEKWGDFEDPTCIMGPVISKRQHDRVMSYIELGEKEGARLIAGGKSRPDKGTGFFIEPTCFADVTNDMRIAQEEIFGPVLVVIPFEDDEDAIRIANDSIYGLGGSVQGSEERAMNIAKRIRTGTVSINGGMSITGDLPFGGFKGSGMGREWGVEGIEEFLDTKAVAIKIG</sequence>
<dbReference type="PANTHER" id="PTHR42804:SF1">
    <property type="entry name" value="ALDEHYDE DEHYDROGENASE-RELATED"/>
    <property type="match status" value="1"/>
</dbReference>